<name>A0A9P9FZF3_FUSRE</name>
<gene>
    <name evidence="1" type="ORF">BKA55DRAFT_584485</name>
</gene>
<accession>A0A9P9FZF3</accession>
<reference evidence="1" key="1">
    <citation type="journal article" date="2021" name="Nat. Commun.">
        <title>Genetic determinants of endophytism in the Arabidopsis root mycobiome.</title>
        <authorList>
            <person name="Mesny F."/>
            <person name="Miyauchi S."/>
            <person name="Thiergart T."/>
            <person name="Pickel B."/>
            <person name="Atanasova L."/>
            <person name="Karlsson M."/>
            <person name="Huettel B."/>
            <person name="Barry K.W."/>
            <person name="Haridas S."/>
            <person name="Chen C."/>
            <person name="Bauer D."/>
            <person name="Andreopoulos W."/>
            <person name="Pangilinan J."/>
            <person name="LaButti K."/>
            <person name="Riley R."/>
            <person name="Lipzen A."/>
            <person name="Clum A."/>
            <person name="Drula E."/>
            <person name="Henrissat B."/>
            <person name="Kohler A."/>
            <person name="Grigoriev I.V."/>
            <person name="Martin F.M."/>
            <person name="Hacquard S."/>
        </authorList>
    </citation>
    <scope>NUCLEOTIDE SEQUENCE</scope>
    <source>
        <strain evidence="1">MPI-CAGE-AT-0023</strain>
    </source>
</reference>
<dbReference type="Proteomes" id="UP000720189">
    <property type="component" value="Unassembled WGS sequence"/>
</dbReference>
<dbReference type="OrthoDB" id="515401at2759"/>
<dbReference type="AlphaFoldDB" id="A0A9P9FZF3"/>
<comment type="caution">
    <text evidence="1">The sequence shown here is derived from an EMBL/GenBank/DDBJ whole genome shotgun (WGS) entry which is preliminary data.</text>
</comment>
<organism evidence="1 2">
    <name type="scientific">Fusarium redolens</name>
    <dbReference type="NCBI Taxonomy" id="48865"/>
    <lineage>
        <taxon>Eukaryota</taxon>
        <taxon>Fungi</taxon>
        <taxon>Dikarya</taxon>
        <taxon>Ascomycota</taxon>
        <taxon>Pezizomycotina</taxon>
        <taxon>Sordariomycetes</taxon>
        <taxon>Hypocreomycetidae</taxon>
        <taxon>Hypocreales</taxon>
        <taxon>Nectriaceae</taxon>
        <taxon>Fusarium</taxon>
        <taxon>Fusarium redolens species complex</taxon>
    </lineage>
</organism>
<sequence length="79" mass="8890">MDDQDPLAGLSDIDWSNLEHAYGPADNVPPLIRKLRSLVKEDHTCSQTDLSHDGTVSYWMFYLGESEVLAHLNLEMAES</sequence>
<evidence type="ECO:0000313" key="1">
    <source>
        <dbReference type="EMBL" id="KAH7224346.1"/>
    </source>
</evidence>
<dbReference type="EMBL" id="JAGMUX010000026">
    <property type="protein sequence ID" value="KAH7224346.1"/>
    <property type="molecule type" value="Genomic_DNA"/>
</dbReference>
<dbReference type="RefSeq" id="XP_046042407.1">
    <property type="nucleotide sequence ID" value="XM_046194333.1"/>
</dbReference>
<protein>
    <submittedName>
        <fullName evidence="1">Uncharacterized protein</fullName>
    </submittedName>
</protein>
<dbReference type="GeneID" id="70224287"/>
<evidence type="ECO:0000313" key="2">
    <source>
        <dbReference type="Proteomes" id="UP000720189"/>
    </source>
</evidence>
<keyword evidence="2" id="KW-1185">Reference proteome</keyword>
<proteinExistence type="predicted"/>